<proteinExistence type="predicted"/>
<accession>A0A365GY98</accession>
<dbReference type="OrthoDB" id="3483140at2"/>
<evidence type="ECO:0000313" key="5">
    <source>
        <dbReference type="Proteomes" id="UP000251891"/>
    </source>
</evidence>
<feature type="domain" description="DUF11" evidence="3">
    <location>
        <begin position="44"/>
        <end position="117"/>
    </location>
</feature>
<evidence type="ECO:0000256" key="1">
    <source>
        <dbReference type="SAM" id="MobiDB-lite"/>
    </source>
</evidence>
<dbReference type="EMBL" id="QLYX01000016">
    <property type="protein sequence ID" value="RAY11815.1"/>
    <property type="molecule type" value="Genomic_DNA"/>
</dbReference>
<dbReference type="AlphaFoldDB" id="A0A365GY98"/>
<name>A0A365GY98_9ACTN</name>
<dbReference type="Proteomes" id="UP000251891">
    <property type="component" value="Unassembled WGS sequence"/>
</dbReference>
<dbReference type="RefSeq" id="WP_111871047.1">
    <property type="nucleotide sequence ID" value="NZ_QLYX01000016.1"/>
</dbReference>
<evidence type="ECO:0000259" key="3">
    <source>
        <dbReference type="Pfam" id="PF01345"/>
    </source>
</evidence>
<keyword evidence="5" id="KW-1185">Reference proteome</keyword>
<feature type="region of interest" description="Disordered" evidence="1">
    <location>
        <begin position="133"/>
        <end position="158"/>
    </location>
</feature>
<gene>
    <name evidence="4" type="ORF">DPM19_27940</name>
</gene>
<feature type="compositionally biased region" description="Polar residues" evidence="1">
    <location>
        <begin position="146"/>
        <end position="158"/>
    </location>
</feature>
<reference evidence="4 5" key="1">
    <citation type="submission" date="2018-06" db="EMBL/GenBank/DDBJ databases">
        <title>Actinomadura craniellae sp. nov. isolated from marine sponge Craniella sp.</title>
        <authorList>
            <person name="Li L."/>
            <person name="Xu Q.H."/>
            <person name="Lin H.W."/>
            <person name="Lu Y.H."/>
        </authorList>
    </citation>
    <scope>NUCLEOTIDE SEQUENCE [LARGE SCALE GENOMIC DNA]</scope>
    <source>
        <strain evidence="4 5">LHW63021</strain>
    </source>
</reference>
<organism evidence="4 5">
    <name type="scientific">Actinomadura craniellae</name>
    <dbReference type="NCBI Taxonomy" id="2231787"/>
    <lineage>
        <taxon>Bacteria</taxon>
        <taxon>Bacillati</taxon>
        <taxon>Actinomycetota</taxon>
        <taxon>Actinomycetes</taxon>
        <taxon>Streptosporangiales</taxon>
        <taxon>Thermomonosporaceae</taxon>
        <taxon>Actinomadura</taxon>
    </lineage>
</organism>
<protein>
    <recommendedName>
        <fullName evidence="3">DUF11 domain-containing protein</fullName>
    </recommendedName>
</protein>
<sequence>MQSTILGRSAVPLLAAAAVLVMPPAHAGQRLGEMNFDYSTPRVAADGEHVSWQWTVTNNGKADVADVQVVHRLIPALKVTKVPTGCSIMSDTVQCRYDRIAAGARRSGTIEVELPSVEQGEARISGRLTWREADAKGQPATAPVLETSTTQPQGRQPS</sequence>
<feature type="signal peptide" evidence="2">
    <location>
        <begin position="1"/>
        <end position="27"/>
    </location>
</feature>
<evidence type="ECO:0000313" key="4">
    <source>
        <dbReference type="EMBL" id="RAY11815.1"/>
    </source>
</evidence>
<keyword evidence="2" id="KW-0732">Signal</keyword>
<evidence type="ECO:0000256" key="2">
    <source>
        <dbReference type="SAM" id="SignalP"/>
    </source>
</evidence>
<comment type="caution">
    <text evidence="4">The sequence shown here is derived from an EMBL/GenBank/DDBJ whole genome shotgun (WGS) entry which is preliminary data.</text>
</comment>
<dbReference type="Pfam" id="PF01345">
    <property type="entry name" value="DUF11"/>
    <property type="match status" value="1"/>
</dbReference>
<dbReference type="InterPro" id="IPR001434">
    <property type="entry name" value="OmcB-like_DUF11"/>
</dbReference>
<feature type="chain" id="PRO_5016801532" description="DUF11 domain-containing protein" evidence="2">
    <location>
        <begin position="28"/>
        <end position="158"/>
    </location>
</feature>